<comment type="similarity">
    <text evidence="2 17">Belongs to the Nudix hydrolase family.</text>
</comment>
<proteinExistence type="inferred from homology"/>
<evidence type="ECO:0000256" key="1">
    <source>
        <dbReference type="ARBA" id="ARBA00001946"/>
    </source>
</evidence>
<comment type="catalytic activity">
    <reaction evidence="10">
        <text>8-oxo-dGTP + H2O = 8-oxo-dGMP + diphosphate + H(+)</text>
        <dbReference type="Rhea" id="RHEA:31575"/>
        <dbReference type="ChEBI" id="CHEBI:15377"/>
        <dbReference type="ChEBI" id="CHEBI:15378"/>
        <dbReference type="ChEBI" id="CHEBI:33019"/>
        <dbReference type="ChEBI" id="CHEBI:63224"/>
        <dbReference type="ChEBI" id="CHEBI:77896"/>
        <dbReference type="EC" id="3.6.1.55"/>
    </reaction>
</comment>
<evidence type="ECO:0000256" key="9">
    <source>
        <dbReference type="ARBA" id="ARBA00023204"/>
    </source>
</evidence>
<dbReference type="Pfam" id="PF00293">
    <property type="entry name" value="NUDIX"/>
    <property type="match status" value="1"/>
</dbReference>
<gene>
    <name evidence="19" type="ORF">K8I29_08520</name>
</gene>
<feature type="domain" description="Nudix hydrolase" evidence="18">
    <location>
        <begin position="1"/>
        <end position="132"/>
    </location>
</feature>
<evidence type="ECO:0000256" key="5">
    <source>
        <dbReference type="ARBA" id="ARBA00022723"/>
    </source>
</evidence>
<evidence type="ECO:0000313" key="19">
    <source>
        <dbReference type="EMBL" id="MBZ0156236.1"/>
    </source>
</evidence>
<accession>A0A953J4Q9</accession>
<keyword evidence="7 17" id="KW-0378">Hydrolase</keyword>
<evidence type="ECO:0000256" key="12">
    <source>
        <dbReference type="ARBA" id="ARBA00038905"/>
    </source>
</evidence>
<keyword evidence="6" id="KW-0227">DNA damage</keyword>
<keyword evidence="4" id="KW-0235">DNA replication</keyword>
<evidence type="ECO:0000256" key="6">
    <source>
        <dbReference type="ARBA" id="ARBA00022763"/>
    </source>
</evidence>
<evidence type="ECO:0000313" key="20">
    <source>
        <dbReference type="Proteomes" id="UP000705867"/>
    </source>
</evidence>
<dbReference type="GO" id="GO:0006281">
    <property type="term" value="P:DNA repair"/>
    <property type="evidence" value="ECO:0007669"/>
    <property type="project" value="UniProtKB-KW"/>
</dbReference>
<dbReference type="InterPro" id="IPR015797">
    <property type="entry name" value="NUDIX_hydrolase-like_dom_sf"/>
</dbReference>
<evidence type="ECO:0000256" key="15">
    <source>
        <dbReference type="ARBA" id="ARBA00041979"/>
    </source>
</evidence>
<evidence type="ECO:0000256" key="4">
    <source>
        <dbReference type="ARBA" id="ARBA00022705"/>
    </source>
</evidence>
<dbReference type="InterPro" id="IPR020476">
    <property type="entry name" value="Nudix_hydrolase"/>
</dbReference>
<dbReference type="InterPro" id="IPR047127">
    <property type="entry name" value="MutT-like"/>
</dbReference>
<dbReference type="InterPro" id="IPR020084">
    <property type="entry name" value="NUDIX_hydrolase_CS"/>
</dbReference>
<dbReference type="GO" id="GO:0044716">
    <property type="term" value="F:8-oxo-GDP phosphatase activity"/>
    <property type="evidence" value="ECO:0007669"/>
    <property type="project" value="TreeGrafter"/>
</dbReference>
<comment type="catalytic activity">
    <reaction evidence="11">
        <text>8-oxo-GTP + H2O = 8-oxo-GMP + diphosphate + H(+)</text>
        <dbReference type="Rhea" id="RHEA:67616"/>
        <dbReference type="ChEBI" id="CHEBI:15377"/>
        <dbReference type="ChEBI" id="CHEBI:15378"/>
        <dbReference type="ChEBI" id="CHEBI:33019"/>
        <dbReference type="ChEBI" id="CHEBI:143553"/>
        <dbReference type="ChEBI" id="CHEBI:145694"/>
    </reaction>
</comment>
<dbReference type="PANTHER" id="PTHR47707">
    <property type="entry name" value="8-OXO-DGTP DIPHOSPHATASE"/>
    <property type="match status" value="1"/>
</dbReference>
<keyword evidence="3" id="KW-0515">Mutator protein</keyword>
<protein>
    <recommendedName>
        <fullName evidence="13">8-oxo-dGTP diphosphatase</fullName>
        <ecNumber evidence="12">3.6.1.55</ecNumber>
    </recommendedName>
    <alternativeName>
        <fullName evidence="16">7,8-dihydro-8-oxoguanine-triphosphatase</fullName>
    </alternativeName>
    <alternativeName>
        <fullName evidence="15">Mutator protein MutT</fullName>
    </alternativeName>
    <alternativeName>
        <fullName evidence="14">dGTP pyrophosphohydrolase</fullName>
    </alternativeName>
</protein>
<dbReference type="EMBL" id="JAIOIV010000072">
    <property type="protein sequence ID" value="MBZ0156236.1"/>
    <property type="molecule type" value="Genomic_DNA"/>
</dbReference>
<dbReference type="PRINTS" id="PR00502">
    <property type="entry name" value="NUDIXFAMILY"/>
</dbReference>
<dbReference type="GO" id="GO:0008413">
    <property type="term" value="F:8-oxo-7,8-dihydroguanosine triphosphate pyrophosphatase activity"/>
    <property type="evidence" value="ECO:0007669"/>
    <property type="project" value="TreeGrafter"/>
</dbReference>
<evidence type="ECO:0000256" key="13">
    <source>
        <dbReference type="ARBA" id="ARBA00040794"/>
    </source>
</evidence>
<comment type="cofactor">
    <cofactor evidence="1">
        <name>Mg(2+)</name>
        <dbReference type="ChEBI" id="CHEBI:18420"/>
    </cofactor>
</comment>
<keyword evidence="5" id="KW-0479">Metal-binding</keyword>
<comment type="caution">
    <text evidence="19">The sequence shown here is derived from an EMBL/GenBank/DDBJ whole genome shotgun (WGS) entry which is preliminary data.</text>
</comment>
<evidence type="ECO:0000256" key="10">
    <source>
        <dbReference type="ARBA" id="ARBA00035861"/>
    </source>
</evidence>
<dbReference type="GO" id="GO:0046872">
    <property type="term" value="F:metal ion binding"/>
    <property type="evidence" value="ECO:0007669"/>
    <property type="project" value="UniProtKB-KW"/>
</dbReference>
<dbReference type="SUPFAM" id="SSF55811">
    <property type="entry name" value="Nudix"/>
    <property type="match status" value="1"/>
</dbReference>
<dbReference type="Proteomes" id="UP000705867">
    <property type="component" value="Unassembled WGS sequence"/>
</dbReference>
<evidence type="ECO:0000256" key="16">
    <source>
        <dbReference type="ARBA" id="ARBA00042798"/>
    </source>
</evidence>
<evidence type="ECO:0000256" key="11">
    <source>
        <dbReference type="ARBA" id="ARBA00036904"/>
    </source>
</evidence>
<dbReference type="PROSITE" id="PS00893">
    <property type="entry name" value="NUDIX_BOX"/>
    <property type="match status" value="1"/>
</dbReference>
<dbReference type="InterPro" id="IPR000086">
    <property type="entry name" value="NUDIX_hydrolase_dom"/>
</dbReference>
<sequence>MKHIRVACAIIESGGKVLSTQRSESMSLPLKWEFPGGKIDEGESPVECLKRELYEELGIDVVVGRALTPTTYQYPATHQYPEFTVTLYPFLCTLLSGEIILHEHKSLAWLPPEELHTLDWAEADWPVIEKYRKMAHSQTW</sequence>
<name>A0A953J4Q9_9BACT</name>
<dbReference type="GO" id="GO:0035539">
    <property type="term" value="F:8-oxo-7,8-dihydrodeoxyguanosine triphosphate pyrophosphatase activity"/>
    <property type="evidence" value="ECO:0007669"/>
    <property type="project" value="UniProtKB-EC"/>
</dbReference>
<organism evidence="19 20">
    <name type="scientific">Candidatus Nitrobium versatile</name>
    <dbReference type="NCBI Taxonomy" id="2884831"/>
    <lineage>
        <taxon>Bacteria</taxon>
        <taxon>Pseudomonadati</taxon>
        <taxon>Nitrospirota</taxon>
        <taxon>Nitrospiria</taxon>
        <taxon>Nitrospirales</taxon>
        <taxon>Nitrospiraceae</taxon>
        <taxon>Candidatus Nitrobium</taxon>
    </lineage>
</organism>
<evidence type="ECO:0000256" key="14">
    <source>
        <dbReference type="ARBA" id="ARBA00041592"/>
    </source>
</evidence>
<dbReference type="CDD" id="cd03425">
    <property type="entry name" value="NUDIX_MutT_NudA_like"/>
    <property type="match status" value="1"/>
</dbReference>
<dbReference type="PANTHER" id="PTHR47707:SF1">
    <property type="entry name" value="NUDIX HYDROLASE FAMILY PROTEIN"/>
    <property type="match status" value="1"/>
</dbReference>
<dbReference type="EC" id="3.6.1.55" evidence="12"/>
<evidence type="ECO:0000256" key="2">
    <source>
        <dbReference type="ARBA" id="ARBA00005582"/>
    </source>
</evidence>
<evidence type="ECO:0000256" key="3">
    <source>
        <dbReference type="ARBA" id="ARBA00022457"/>
    </source>
</evidence>
<reference evidence="19" key="2">
    <citation type="submission" date="2021-08" db="EMBL/GenBank/DDBJ databases">
        <authorList>
            <person name="Dalcin Martins P."/>
        </authorList>
    </citation>
    <scope>NUCLEOTIDE SEQUENCE</scope>
    <source>
        <strain evidence="19">MAG_39</strain>
    </source>
</reference>
<dbReference type="GO" id="GO:0006260">
    <property type="term" value="P:DNA replication"/>
    <property type="evidence" value="ECO:0007669"/>
    <property type="project" value="UniProtKB-KW"/>
</dbReference>
<dbReference type="GO" id="GO:0044715">
    <property type="term" value="F:8-oxo-dGDP phosphatase activity"/>
    <property type="evidence" value="ECO:0007669"/>
    <property type="project" value="TreeGrafter"/>
</dbReference>
<evidence type="ECO:0000256" key="7">
    <source>
        <dbReference type="ARBA" id="ARBA00022801"/>
    </source>
</evidence>
<keyword evidence="8" id="KW-0460">Magnesium</keyword>
<evidence type="ECO:0000259" key="18">
    <source>
        <dbReference type="PROSITE" id="PS51462"/>
    </source>
</evidence>
<evidence type="ECO:0000256" key="8">
    <source>
        <dbReference type="ARBA" id="ARBA00022842"/>
    </source>
</evidence>
<dbReference type="AlphaFoldDB" id="A0A953J4Q9"/>
<keyword evidence="9" id="KW-0234">DNA repair</keyword>
<dbReference type="Gene3D" id="3.90.79.10">
    <property type="entry name" value="Nucleoside Triphosphate Pyrophosphohydrolase"/>
    <property type="match status" value="1"/>
</dbReference>
<evidence type="ECO:0000256" key="17">
    <source>
        <dbReference type="RuleBase" id="RU003476"/>
    </source>
</evidence>
<dbReference type="PROSITE" id="PS51462">
    <property type="entry name" value="NUDIX"/>
    <property type="match status" value="1"/>
</dbReference>
<reference evidence="19" key="1">
    <citation type="journal article" date="2021" name="bioRxiv">
        <title>Unraveling nitrogen, sulfur and carbon metabolic pathways and microbial community transcriptional responses to substrate deprivation and toxicity stresses in a bioreactor mimicking anoxic brackish coastal sediment conditions.</title>
        <authorList>
            <person name="Martins P.D."/>
            <person name="Echeveste M.J."/>
            <person name="Arshad A."/>
            <person name="Kurth J."/>
            <person name="Ouboter H."/>
            <person name="Jetten M.S.M."/>
            <person name="Welte C.U."/>
        </authorList>
    </citation>
    <scope>NUCLEOTIDE SEQUENCE</scope>
    <source>
        <strain evidence="19">MAG_39</strain>
    </source>
</reference>